<dbReference type="EMBL" id="JAHRIO010042487">
    <property type="protein sequence ID" value="MEQ2172664.1"/>
    <property type="molecule type" value="Genomic_DNA"/>
</dbReference>
<keyword evidence="3" id="KW-1185">Reference proteome</keyword>
<sequence length="99" mass="11224">MSLVPGPTEGSLIDPQDTRTHPPPRSLFSVAGPCYHRQVTRPNTYPVPRAFHTVFFNPQWEPLAAWRSSPRTQPLSFTRVFLISLFLLVYVCPAHSSFT</sequence>
<reference evidence="2 3" key="1">
    <citation type="submission" date="2021-06" db="EMBL/GenBank/DDBJ databases">
        <authorList>
            <person name="Palmer J.M."/>
        </authorList>
    </citation>
    <scope>NUCLEOTIDE SEQUENCE [LARGE SCALE GENOMIC DNA]</scope>
    <source>
        <strain evidence="2 3">GA_2019</strain>
        <tissue evidence="2">Muscle</tissue>
    </source>
</reference>
<evidence type="ECO:0000313" key="3">
    <source>
        <dbReference type="Proteomes" id="UP001476798"/>
    </source>
</evidence>
<name>A0ABV0NPA1_9TELE</name>
<accession>A0ABV0NPA1</accession>
<evidence type="ECO:0000256" key="1">
    <source>
        <dbReference type="SAM" id="MobiDB-lite"/>
    </source>
</evidence>
<gene>
    <name evidence="2" type="ORF">GOODEAATRI_023397</name>
</gene>
<feature type="region of interest" description="Disordered" evidence="1">
    <location>
        <begin position="1"/>
        <end position="25"/>
    </location>
</feature>
<proteinExistence type="predicted"/>
<dbReference type="Proteomes" id="UP001476798">
    <property type="component" value="Unassembled WGS sequence"/>
</dbReference>
<protein>
    <submittedName>
        <fullName evidence="2">Uncharacterized protein</fullName>
    </submittedName>
</protein>
<comment type="caution">
    <text evidence="2">The sequence shown here is derived from an EMBL/GenBank/DDBJ whole genome shotgun (WGS) entry which is preliminary data.</text>
</comment>
<evidence type="ECO:0000313" key="2">
    <source>
        <dbReference type="EMBL" id="MEQ2172664.1"/>
    </source>
</evidence>
<organism evidence="2 3">
    <name type="scientific">Goodea atripinnis</name>
    <dbReference type="NCBI Taxonomy" id="208336"/>
    <lineage>
        <taxon>Eukaryota</taxon>
        <taxon>Metazoa</taxon>
        <taxon>Chordata</taxon>
        <taxon>Craniata</taxon>
        <taxon>Vertebrata</taxon>
        <taxon>Euteleostomi</taxon>
        <taxon>Actinopterygii</taxon>
        <taxon>Neopterygii</taxon>
        <taxon>Teleostei</taxon>
        <taxon>Neoteleostei</taxon>
        <taxon>Acanthomorphata</taxon>
        <taxon>Ovalentaria</taxon>
        <taxon>Atherinomorphae</taxon>
        <taxon>Cyprinodontiformes</taxon>
        <taxon>Goodeidae</taxon>
        <taxon>Goodea</taxon>
    </lineage>
</organism>